<dbReference type="OrthoDB" id="3037695at2759"/>
<name>A0A6A4I4F2_9AGAR</name>
<proteinExistence type="predicted"/>
<dbReference type="AlphaFoldDB" id="A0A6A4I4F2"/>
<gene>
    <name evidence="1" type="ORF">BT96DRAFT_814734</name>
</gene>
<dbReference type="EMBL" id="ML769423">
    <property type="protein sequence ID" value="KAE9403704.1"/>
    <property type="molecule type" value="Genomic_DNA"/>
</dbReference>
<feature type="non-terminal residue" evidence="1">
    <location>
        <position position="1"/>
    </location>
</feature>
<evidence type="ECO:0000313" key="2">
    <source>
        <dbReference type="Proteomes" id="UP000799118"/>
    </source>
</evidence>
<organism evidence="1 2">
    <name type="scientific">Gymnopus androsaceus JB14</name>
    <dbReference type="NCBI Taxonomy" id="1447944"/>
    <lineage>
        <taxon>Eukaryota</taxon>
        <taxon>Fungi</taxon>
        <taxon>Dikarya</taxon>
        <taxon>Basidiomycota</taxon>
        <taxon>Agaricomycotina</taxon>
        <taxon>Agaricomycetes</taxon>
        <taxon>Agaricomycetidae</taxon>
        <taxon>Agaricales</taxon>
        <taxon>Marasmiineae</taxon>
        <taxon>Omphalotaceae</taxon>
        <taxon>Gymnopus</taxon>
    </lineage>
</organism>
<evidence type="ECO:0000313" key="1">
    <source>
        <dbReference type="EMBL" id="KAE9403704.1"/>
    </source>
</evidence>
<protein>
    <submittedName>
        <fullName evidence="1">Uncharacterized protein</fullName>
    </submittedName>
</protein>
<dbReference type="Proteomes" id="UP000799118">
    <property type="component" value="Unassembled WGS sequence"/>
</dbReference>
<keyword evidence="2" id="KW-1185">Reference proteome</keyword>
<sequence>VCNYREAVFKGFGTLAAAQNHHAEAIATGVIALLKRDPEAGDIYIIIKGVKPGVYKCHGLLMKDGLGWRGGEAMYSSGTASQAKAVFRQWEQDGHVR</sequence>
<accession>A0A6A4I4F2</accession>
<reference evidence="1" key="1">
    <citation type="journal article" date="2019" name="Environ. Microbiol.">
        <title>Fungal ecological strategies reflected in gene transcription - a case study of two litter decomposers.</title>
        <authorList>
            <person name="Barbi F."/>
            <person name="Kohler A."/>
            <person name="Barry K."/>
            <person name="Baskaran P."/>
            <person name="Daum C."/>
            <person name="Fauchery L."/>
            <person name="Ihrmark K."/>
            <person name="Kuo A."/>
            <person name="LaButti K."/>
            <person name="Lipzen A."/>
            <person name="Morin E."/>
            <person name="Grigoriev I.V."/>
            <person name="Henrissat B."/>
            <person name="Lindahl B."/>
            <person name="Martin F."/>
        </authorList>
    </citation>
    <scope>NUCLEOTIDE SEQUENCE</scope>
    <source>
        <strain evidence="1">JB14</strain>
    </source>
</reference>